<organism evidence="2 3">
    <name type="scientific">Kribbella caucasensis</name>
    <dbReference type="NCBI Taxonomy" id="2512215"/>
    <lineage>
        <taxon>Bacteria</taxon>
        <taxon>Bacillati</taxon>
        <taxon>Actinomycetota</taxon>
        <taxon>Actinomycetes</taxon>
        <taxon>Propionibacteriales</taxon>
        <taxon>Kribbellaceae</taxon>
        <taxon>Kribbella</taxon>
    </lineage>
</organism>
<dbReference type="Gene3D" id="3.30.200.20">
    <property type="entry name" value="Phosphorylase Kinase, domain 1"/>
    <property type="match status" value="1"/>
</dbReference>
<dbReference type="OrthoDB" id="3806873at2"/>
<dbReference type="Gene3D" id="3.90.1200.10">
    <property type="match status" value="1"/>
</dbReference>
<dbReference type="InterPro" id="IPR011009">
    <property type="entry name" value="Kinase-like_dom_sf"/>
</dbReference>
<dbReference type="CDD" id="cd05154">
    <property type="entry name" value="ACAD10_11_N-like"/>
    <property type="match status" value="1"/>
</dbReference>
<evidence type="ECO:0000313" key="3">
    <source>
        <dbReference type="Proteomes" id="UP000295388"/>
    </source>
</evidence>
<evidence type="ECO:0000313" key="2">
    <source>
        <dbReference type="EMBL" id="TDO46844.1"/>
    </source>
</evidence>
<proteinExistence type="predicted"/>
<evidence type="ECO:0000259" key="1">
    <source>
        <dbReference type="Pfam" id="PF01636"/>
    </source>
</evidence>
<sequence>MPWDWTPDTRARLASYLEDRGVTSGEITTTPIGDGHSNLTHLVSDGVHQVVVRRPPPPPFPPGAHDVLREARVINALATTPVPVARLLATAQAGEVVDVPLYVMSFAAGPVVTTETPSSLQPARQRIGEALVDTLADLHAVDWRSAGLEGYGRPEGFNDRHRRRIAQLVADDNSQFAELDAWLAEQVPTESGASIVHNDYRIGNVVLSAKRPGELVAVLDWELATLGDPLLDLGYFLASVPDDDGPLTPTQQLGRAMLEPGYPTRKELADRYAVRTGAELKNLNWYTTLALWKLAVLYEYSRRQGQDPYYADLAHVQSFLAAAQRAAELEV</sequence>
<dbReference type="Proteomes" id="UP000295388">
    <property type="component" value="Unassembled WGS sequence"/>
</dbReference>
<feature type="domain" description="Aminoglycoside phosphotransferase" evidence="1">
    <location>
        <begin position="29"/>
        <end position="267"/>
    </location>
</feature>
<dbReference type="Pfam" id="PF01636">
    <property type="entry name" value="APH"/>
    <property type="match status" value="1"/>
</dbReference>
<keyword evidence="3" id="KW-1185">Reference proteome</keyword>
<dbReference type="GO" id="GO:0016301">
    <property type="term" value="F:kinase activity"/>
    <property type="evidence" value="ECO:0007669"/>
    <property type="project" value="UniProtKB-KW"/>
</dbReference>
<comment type="caution">
    <text evidence="2">The sequence shown here is derived from an EMBL/GenBank/DDBJ whole genome shotgun (WGS) entry which is preliminary data.</text>
</comment>
<dbReference type="EMBL" id="SNWQ01000010">
    <property type="protein sequence ID" value="TDO46844.1"/>
    <property type="molecule type" value="Genomic_DNA"/>
</dbReference>
<dbReference type="InterPro" id="IPR052898">
    <property type="entry name" value="ACAD10-like"/>
</dbReference>
<reference evidence="2 3" key="1">
    <citation type="submission" date="2019-03" db="EMBL/GenBank/DDBJ databases">
        <title>Genomic Encyclopedia of Type Strains, Phase III (KMG-III): the genomes of soil and plant-associated and newly described type strains.</title>
        <authorList>
            <person name="Whitman W."/>
        </authorList>
    </citation>
    <scope>NUCLEOTIDE SEQUENCE [LARGE SCALE GENOMIC DNA]</scope>
    <source>
        <strain evidence="2 3">VKM Ac-2527</strain>
    </source>
</reference>
<dbReference type="InterPro" id="IPR041726">
    <property type="entry name" value="ACAD10_11_N"/>
</dbReference>
<name>A0A4R6KA82_9ACTN</name>
<dbReference type="PANTHER" id="PTHR47829">
    <property type="entry name" value="HYDROLASE, PUTATIVE (AFU_ORTHOLOGUE AFUA_1G12880)-RELATED"/>
    <property type="match status" value="1"/>
</dbReference>
<gene>
    <name evidence="2" type="ORF">EV643_110227</name>
</gene>
<dbReference type="InterPro" id="IPR002575">
    <property type="entry name" value="Aminoglycoside_PTrfase"/>
</dbReference>
<dbReference type="PANTHER" id="PTHR47829:SF1">
    <property type="entry name" value="HAD FAMILY PHOSPHATASE"/>
    <property type="match status" value="1"/>
</dbReference>
<protein>
    <submittedName>
        <fullName evidence="2">Aminoglycoside phosphotransferase (APT) family kinase protein</fullName>
    </submittedName>
</protein>
<dbReference type="RefSeq" id="WP_133801986.1">
    <property type="nucleotide sequence ID" value="NZ_SNWQ01000010.1"/>
</dbReference>
<keyword evidence="2" id="KW-0418">Kinase</keyword>
<keyword evidence="2" id="KW-0808">Transferase</keyword>
<accession>A0A4R6KA82</accession>
<dbReference type="SUPFAM" id="SSF56112">
    <property type="entry name" value="Protein kinase-like (PK-like)"/>
    <property type="match status" value="1"/>
</dbReference>
<dbReference type="AlphaFoldDB" id="A0A4R6KA82"/>